<evidence type="ECO:0000256" key="1">
    <source>
        <dbReference type="ARBA" id="ARBA00022679"/>
    </source>
</evidence>
<organism evidence="4 5">
    <name type="scientific">Tistlia consotensis USBA 355</name>
    <dbReference type="NCBI Taxonomy" id="560819"/>
    <lineage>
        <taxon>Bacteria</taxon>
        <taxon>Pseudomonadati</taxon>
        <taxon>Pseudomonadota</taxon>
        <taxon>Alphaproteobacteria</taxon>
        <taxon>Rhodospirillales</taxon>
        <taxon>Rhodovibrionaceae</taxon>
        <taxon>Tistlia</taxon>
    </lineage>
</organism>
<keyword evidence="1 4" id="KW-0808">Transferase</keyword>
<dbReference type="Gene3D" id="3.40.50.150">
    <property type="entry name" value="Vaccinia Virus protein VP39"/>
    <property type="match status" value="1"/>
</dbReference>
<dbReference type="Pfam" id="PF13489">
    <property type="entry name" value="Methyltransf_23"/>
    <property type="match status" value="1"/>
</dbReference>
<gene>
    <name evidence="4" type="ORF">SAMN05428998_102176</name>
</gene>
<dbReference type="SUPFAM" id="SSF52374">
    <property type="entry name" value="Nucleotidylyl transferase"/>
    <property type="match status" value="1"/>
</dbReference>
<dbReference type="PANTHER" id="PTHR43793">
    <property type="entry name" value="FAD SYNTHASE"/>
    <property type="match status" value="1"/>
</dbReference>
<dbReference type="Pfam" id="PF01467">
    <property type="entry name" value="CTP_transf_like"/>
    <property type="match status" value="1"/>
</dbReference>
<dbReference type="AlphaFoldDB" id="A0A1Y6B8L2"/>
<dbReference type="EMBL" id="FWZX01000002">
    <property type="protein sequence ID" value="SME98481.1"/>
    <property type="molecule type" value="Genomic_DNA"/>
</dbReference>
<dbReference type="InterPro" id="IPR004821">
    <property type="entry name" value="Cyt_trans-like"/>
</dbReference>
<dbReference type="NCBIfam" id="TIGR00125">
    <property type="entry name" value="cyt_tran_rel"/>
    <property type="match status" value="1"/>
</dbReference>
<keyword evidence="2" id="KW-0548">Nucleotidyltransferase</keyword>
<dbReference type="InterPro" id="IPR050385">
    <property type="entry name" value="Archaeal_FAD_synthase"/>
</dbReference>
<evidence type="ECO:0000259" key="3">
    <source>
        <dbReference type="Pfam" id="PF01467"/>
    </source>
</evidence>
<keyword evidence="5" id="KW-1185">Reference proteome</keyword>
<evidence type="ECO:0000256" key="2">
    <source>
        <dbReference type="ARBA" id="ARBA00022695"/>
    </source>
</evidence>
<dbReference type="Proteomes" id="UP000192917">
    <property type="component" value="Unassembled WGS sequence"/>
</dbReference>
<accession>A0A1Y6B8L2</accession>
<dbReference type="PANTHER" id="PTHR43793:SF2">
    <property type="entry name" value="BIFUNCTIONAL PROTEIN HLDE"/>
    <property type="match status" value="1"/>
</dbReference>
<dbReference type="InterPro" id="IPR029063">
    <property type="entry name" value="SAM-dependent_MTases_sf"/>
</dbReference>
<dbReference type="Gene3D" id="3.40.50.620">
    <property type="entry name" value="HUPs"/>
    <property type="match status" value="1"/>
</dbReference>
<feature type="domain" description="Cytidyltransferase-like" evidence="3">
    <location>
        <begin position="18"/>
        <end position="104"/>
    </location>
</feature>
<dbReference type="SUPFAM" id="SSF53335">
    <property type="entry name" value="S-adenosyl-L-methionine-dependent methyltransferases"/>
    <property type="match status" value="1"/>
</dbReference>
<dbReference type="RefSeq" id="WP_143596140.1">
    <property type="nucleotide sequence ID" value="NZ_FWZX01000002.1"/>
</dbReference>
<protein>
    <submittedName>
        <fullName evidence="4">Cytidyltransferase-like domain-containing protein</fullName>
    </submittedName>
</protein>
<sequence>MILSTDALSAHRHAVAMVDGGFDPLHAGHVRYFEEAAKLGAPVLCNLTGDAYVSKKHRVLLPQEERARVIDALKPIAFVHISEGSTAEVLRALQPKYYVKGKDWEGRLPAEEVAVCQEHGIEIVYLDTVTDSSTQRVRDFLKVGDLTEQVSAFEDFVQNQSAEGADAYDADYFHAEWRDEANSYQLEARRKREGRNPELIRDVFQARSIVDMGCGPGNLIYLLHELGVKADGVDFSQASKDTAPPEVRDRIHIGSITDIALPSDGYELVICREVFEHLRVLDVQKAVENLCRISSKYIYLTTRFHPAPPTLFDVTTEFEVDPTHITLMNMDLLRLLFVMQGMKRRPDLEKAMDWLDKRRVLVYEKPAKA</sequence>
<name>A0A1Y6B8L2_9PROT</name>
<evidence type="ECO:0000313" key="5">
    <source>
        <dbReference type="Proteomes" id="UP000192917"/>
    </source>
</evidence>
<evidence type="ECO:0000313" key="4">
    <source>
        <dbReference type="EMBL" id="SME98481.1"/>
    </source>
</evidence>
<dbReference type="GO" id="GO:0016779">
    <property type="term" value="F:nucleotidyltransferase activity"/>
    <property type="evidence" value="ECO:0007669"/>
    <property type="project" value="UniProtKB-KW"/>
</dbReference>
<dbReference type="STRING" id="560819.SAMN05428998_102176"/>
<dbReference type="InterPro" id="IPR014729">
    <property type="entry name" value="Rossmann-like_a/b/a_fold"/>
</dbReference>
<proteinExistence type="predicted"/>
<reference evidence="4 5" key="1">
    <citation type="submission" date="2017-04" db="EMBL/GenBank/DDBJ databases">
        <authorList>
            <person name="Afonso C.L."/>
            <person name="Miller P.J."/>
            <person name="Scott M.A."/>
            <person name="Spackman E."/>
            <person name="Goraichik I."/>
            <person name="Dimitrov K.M."/>
            <person name="Suarez D.L."/>
            <person name="Swayne D.E."/>
        </authorList>
    </citation>
    <scope>NUCLEOTIDE SEQUENCE [LARGE SCALE GENOMIC DNA]</scope>
    <source>
        <strain evidence="4 5">USBA 355</strain>
    </source>
</reference>